<dbReference type="InterPro" id="IPR016188">
    <property type="entry name" value="PurM-like_N"/>
</dbReference>
<keyword evidence="2" id="KW-0547">Nucleotide-binding</keyword>
<feature type="binding site" evidence="2">
    <location>
        <position position="261"/>
    </location>
    <ligand>
        <name>substrate</name>
    </ligand>
</feature>
<evidence type="ECO:0000256" key="1">
    <source>
        <dbReference type="ARBA" id="ARBA00022977"/>
    </source>
</evidence>
<dbReference type="STRING" id="267850.ADINL_1773"/>
<dbReference type="PANTHER" id="PTHR30270:SF0">
    <property type="entry name" value="THIAMINE-MONOPHOSPHATE KINASE"/>
    <property type="match status" value="1"/>
</dbReference>
<comment type="function">
    <text evidence="2">Catalyzes the ATP-dependent phosphorylation of thiamine-monophosphate (TMP) to form thiamine-pyrophosphate (TPP), the active form of vitamin B1.</text>
</comment>
<dbReference type="GO" id="GO:0005524">
    <property type="term" value="F:ATP binding"/>
    <property type="evidence" value="ECO:0007669"/>
    <property type="project" value="UniProtKB-UniRule"/>
</dbReference>
<dbReference type="InterPro" id="IPR006283">
    <property type="entry name" value="ThiL-like"/>
</dbReference>
<dbReference type="RefSeq" id="WP_036546628.1">
    <property type="nucleotide sequence ID" value="NZ_JMSZ01000024.1"/>
</dbReference>
<dbReference type="GO" id="GO:0009228">
    <property type="term" value="P:thiamine biosynthetic process"/>
    <property type="evidence" value="ECO:0007669"/>
    <property type="project" value="UniProtKB-KW"/>
</dbReference>
<feature type="binding site" evidence="2">
    <location>
        <position position="73"/>
    </location>
    <ligand>
        <name>Mg(2+)</name>
        <dbReference type="ChEBI" id="CHEBI:18420"/>
        <label>3</label>
    </ligand>
</feature>
<feature type="binding site" evidence="2">
    <location>
        <position position="45"/>
    </location>
    <ligand>
        <name>Mg(2+)</name>
        <dbReference type="ChEBI" id="CHEBI:18420"/>
        <label>1</label>
    </ligand>
</feature>
<keyword evidence="2 5" id="KW-0808">Transferase</keyword>
<dbReference type="EMBL" id="JMSZ01000024">
    <property type="protein sequence ID" value="KDE39733.1"/>
    <property type="molecule type" value="Genomic_DNA"/>
</dbReference>
<name>A0A063Y066_9GAMM</name>
<dbReference type="HAMAP" id="MF_02128">
    <property type="entry name" value="TMP_kinase"/>
    <property type="match status" value="1"/>
</dbReference>
<dbReference type="GO" id="GO:0009030">
    <property type="term" value="F:thiamine-phosphate kinase activity"/>
    <property type="evidence" value="ECO:0007669"/>
    <property type="project" value="UniProtKB-UniRule"/>
</dbReference>
<dbReference type="InterPro" id="IPR036676">
    <property type="entry name" value="PurM-like_C_sf"/>
</dbReference>
<evidence type="ECO:0000259" key="4">
    <source>
        <dbReference type="Pfam" id="PF02769"/>
    </source>
</evidence>
<feature type="binding site" evidence="2">
    <location>
        <position position="28"/>
    </location>
    <ligand>
        <name>Mg(2+)</name>
        <dbReference type="ChEBI" id="CHEBI:18420"/>
        <label>4</label>
    </ligand>
</feature>
<comment type="catalytic activity">
    <reaction evidence="2">
        <text>thiamine phosphate + ATP = thiamine diphosphate + ADP</text>
        <dbReference type="Rhea" id="RHEA:15913"/>
        <dbReference type="ChEBI" id="CHEBI:30616"/>
        <dbReference type="ChEBI" id="CHEBI:37575"/>
        <dbReference type="ChEBI" id="CHEBI:58937"/>
        <dbReference type="ChEBI" id="CHEBI:456216"/>
        <dbReference type="EC" id="2.7.4.16"/>
    </reaction>
</comment>
<feature type="binding site" evidence="2">
    <location>
        <position position="144"/>
    </location>
    <ligand>
        <name>ATP</name>
        <dbReference type="ChEBI" id="CHEBI:30616"/>
    </ligand>
</feature>
<dbReference type="GO" id="GO:0009229">
    <property type="term" value="P:thiamine diphosphate biosynthetic process"/>
    <property type="evidence" value="ECO:0007669"/>
    <property type="project" value="UniProtKB-UniRule"/>
</dbReference>
<dbReference type="PATRIC" id="fig|267850.7.peg.1743"/>
<keyword evidence="2" id="KW-0460">Magnesium</keyword>
<feature type="binding site" evidence="2">
    <location>
        <position position="45"/>
    </location>
    <ligand>
        <name>Mg(2+)</name>
        <dbReference type="ChEBI" id="CHEBI:18420"/>
        <label>2</label>
    </ligand>
</feature>
<dbReference type="InterPro" id="IPR036921">
    <property type="entry name" value="PurM-like_N_sf"/>
</dbReference>
<feature type="domain" description="PurM-like N-terminal" evidence="3">
    <location>
        <begin position="26"/>
        <end position="136"/>
    </location>
</feature>
<reference evidence="5 6" key="1">
    <citation type="journal article" date="2005" name="Int. J. Syst. Evol. Microbiol.">
        <title>Nitrincola lacisaponensis gen. nov., sp. nov., a novel alkaliphilic bacterium isolated from an alkaline, saline lake.</title>
        <authorList>
            <person name="Dimitriu P.A."/>
            <person name="Shukla S.K."/>
            <person name="Conradt J."/>
            <person name="Marquez M.C."/>
            <person name="Ventosa A."/>
            <person name="Maglia A."/>
            <person name="Peyton B.M."/>
            <person name="Pinkart H.C."/>
            <person name="Mormile M.R."/>
        </authorList>
    </citation>
    <scope>NUCLEOTIDE SEQUENCE [LARGE SCALE GENOMIC DNA]</scope>
    <source>
        <strain evidence="5 6">4CA</strain>
    </source>
</reference>
<dbReference type="Gene3D" id="3.30.1330.10">
    <property type="entry name" value="PurM-like, N-terminal domain"/>
    <property type="match status" value="1"/>
</dbReference>
<keyword evidence="1 2" id="KW-0784">Thiamine biosynthesis</keyword>
<feature type="binding site" evidence="2">
    <location>
        <position position="43"/>
    </location>
    <ligand>
        <name>Mg(2+)</name>
        <dbReference type="ChEBI" id="CHEBI:18420"/>
        <label>4</label>
    </ligand>
</feature>
<sequence length="327" mass="35167">MGEFELIRRYFARKQPTSSSVLLGIGDDAALLQLPADEQLVVSVDTLVSGVHFLPDAPAERVAQRALGAAVSDLAAMGARPLWYTLALTLPEVSEGWLERFASALAQRSAELGIILVGGDTTRGPLSLSLTVHGAVRPGHALRRSGARAGDLILVSGTLGDSRAGLESLLHPQTAERASLDWLRERFYRPEPRLQLAERLASLAHSAVDISDGLLADLGHILQASQCGAELEVTALPLSQALLDFTPDVETREHWALTGGEDFELCLTLPEQHWEAARQIATALDVPLTPVGRILSAPTLCLLREGQPITLPSIASGYDHFRSQHGR</sequence>
<keyword evidence="2" id="KW-0479">Metal-binding</keyword>
<feature type="binding site" evidence="2">
    <location>
        <position position="52"/>
    </location>
    <ligand>
        <name>substrate</name>
    </ligand>
</feature>
<comment type="pathway">
    <text evidence="2">Cofactor biosynthesis; thiamine diphosphate biosynthesis; thiamine diphosphate from thiamine phosphate: step 1/1.</text>
</comment>
<dbReference type="Pfam" id="PF00586">
    <property type="entry name" value="AIRS"/>
    <property type="match status" value="1"/>
</dbReference>
<feature type="binding site" evidence="2">
    <location>
        <position position="28"/>
    </location>
    <ligand>
        <name>Mg(2+)</name>
        <dbReference type="ChEBI" id="CHEBI:18420"/>
        <label>3</label>
    </ligand>
</feature>
<dbReference type="SUPFAM" id="SSF56042">
    <property type="entry name" value="PurM C-terminal domain-like"/>
    <property type="match status" value="1"/>
</dbReference>
<dbReference type="GO" id="GO:0000287">
    <property type="term" value="F:magnesium ion binding"/>
    <property type="evidence" value="ECO:0007669"/>
    <property type="project" value="UniProtKB-UniRule"/>
</dbReference>
<dbReference type="InterPro" id="IPR010918">
    <property type="entry name" value="PurM-like_C_dom"/>
</dbReference>
<dbReference type="SUPFAM" id="SSF55326">
    <property type="entry name" value="PurM N-terminal domain-like"/>
    <property type="match status" value="1"/>
</dbReference>
<feature type="binding site" evidence="2">
    <location>
        <position position="318"/>
    </location>
    <ligand>
        <name>substrate</name>
    </ligand>
</feature>
<dbReference type="UniPathway" id="UPA00060">
    <property type="reaction ID" value="UER00142"/>
</dbReference>
<dbReference type="Proteomes" id="UP000027318">
    <property type="component" value="Unassembled WGS sequence"/>
</dbReference>
<dbReference type="OrthoDB" id="9802811at2"/>
<feature type="domain" description="PurM-like C-terminal" evidence="4">
    <location>
        <begin position="148"/>
        <end position="296"/>
    </location>
</feature>
<keyword evidence="2 5" id="KW-0418">Kinase</keyword>
<feature type="binding site" evidence="2">
    <location>
        <position position="73"/>
    </location>
    <ligand>
        <name>Mg(2+)</name>
        <dbReference type="ChEBI" id="CHEBI:18420"/>
        <label>2</label>
    </ligand>
</feature>
<comment type="similarity">
    <text evidence="2">Belongs to the thiamine-monophosphate kinase family.</text>
</comment>
<feature type="binding site" evidence="2">
    <location>
        <position position="73"/>
    </location>
    <ligand>
        <name>Mg(2+)</name>
        <dbReference type="ChEBI" id="CHEBI:18420"/>
        <label>4</label>
    </ligand>
</feature>
<evidence type="ECO:0000313" key="6">
    <source>
        <dbReference type="Proteomes" id="UP000027318"/>
    </source>
</evidence>
<dbReference type="PIRSF" id="PIRSF005303">
    <property type="entry name" value="Thiam_monoph_kin"/>
    <property type="match status" value="1"/>
</dbReference>
<gene>
    <name evidence="2" type="primary">thiL</name>
    <name evidence="5" type="ORF">ADINL_1773</name>
</gene>
<dbReference type="AlphaFoldDB" id="A0A063Y066"/>
<feature type="binding site" evidence="2">
    <location>
        <position position="212"/>
    </location>
    <ligand>
        <name>Mg(2+)</name>
        <dbReference type="ChEBI" id="CHEBI:18420"/>
        <label>5</label>
    </ligand>
</feature>
<accession>A0A063Y066</accession>
<protein>
    <recommendedName>
        <fullName evidence="2">Thiamine-monophosphate kinase</fullName>
        <shortName evidence="2">TMP kinase</shortName>
        <shortName evidence="2">Thiamine-phosphate kinase</shortName>
        <ecNumber evidence="2">2.7.4.16</ecNumber>
    </recommendedName>
</protein>
<comment type="caution">
    <text evidence="5">The sequence shown here is derived from an EMBL/GenBank/DDBJ whole genome shotgun (WGS) entry which is preliminary data.</text>
</comment>
<dbReference type="EC" id="2.7.4.16" evidence="2"/>
<keyword evidence="2" id="KW-0067">ATP-binding</keyword>
<dbReference type="Gene3D" id="3.90.650.10">
    <property type="entry name" value="PurM-like C-terminal domain"/>
    <property type="match status" value="1"/>
</dbReference>
<evidence type="ECO:0000313" key="5">
    <source>
        <dbReference type="EMBL" id="KDE39733.1"/>
    </source>
</evidence>
<feature type="binding site" evidence="2">
    <location>
        <begin position="119"/>
        <end position="120"/>
    </location>
    <ligand>
        <name>ATP</name>
        <dbReference type="ChEBI" id="CHEBI:30616"/>
    </ligand>
</feature>
<dbReference type="CDD" id="cd02194">
    <property type="entry name" value="ThiL"/>
    <property type="match status" value="1"/>
</dbReference>
<feature type="binding site" evidence="2">
    <location>
        <position position="209"/>
    </location>
    <ligand>
        <name>Mg(2+)</name>
        <dbReference type="ChEBI" id="CHEBI:18420"/>
        <label>3</label>
    </ligand>
</feature>
<comment type="miscellaneous">
    <text evidence="2">Reaction mechanism of ThiL seems to utilize a direct, inline transfer of the gamma-phosphate of ATP to TMP rather than a phosphorylated enzyme intermediate.</text>
</comment>
<feature type="binding site" evidence="2">
    <location>
        <position position="120"/>
    </location>
    <ligand>
        <name>Mg(2+)</name>
        <dbReference type="ChEBI" id="CHEBI:18420"/>
        <label>1</label>
    </ligand>
</feature>
<dbReference type="PANTHER" id="PTHR30270">
    <property type="entry name" value="THIAMINE-MONOPHOSPHATE KINASE"/>
    <property type="match status" value="1"/>
</dbReference>
<dbReference type="NCBIfam" id="TIGR01379">
    <property type="entry name" value="thiL"/>
    <property type="match status" value="1"/>
</dbReference>
<evidence type="ECO:0000259" key="3">
    <source>
        <dbReference type="Pfam" id="PF00586"/>
    </source>
</evidence>
<dbReference type="Pfam" id="PF02769">
    <property type="entry name" value="AIRS_C"/>
    <property type="match status" value="1"/>
</dbReference>
<organism evidence="5 6">
    <name type="scientific">Nitrincola lacisaponensis</name>
    <dbReference type="NCBI Taxonomy" id="267850"/>
    <lineage>
        <taxon>Bacteria</taxon>
        <taxon>Pseudomonadati</taxon>
        <taxon>Pseudomonadota</taxon>
        <taxon>Gammaproteobacteria</taxon>
        <taxon>Oceanospirillales</taxon>
        <taxon>Oceanospirillaceae</taxon>
        <taxon>Nitrincola</taxon>
    </lineage>
</organism>
<keyword evidence="6" id="KW-1185">Reference proteome</keyword>
<proteinExistence type="inferred from homology"/>
<comment type="caution">
    <text evidence="2">Lacks conserved residue(s) required for the propagation of feature annotation.</text>
</comment>
<evidence type="ECO:0000256" key="2">
    <source>
        <dbReference type="HAMAP-Rule" id="MF_02128"/>
    </source>
</evidence>
<feature type="binding site" evidence="2">
    <location>
        <position position="211"/>
    </location>
    <ligand>
        <name>ATP</name>
        <dbReference type="ChEBI" id="CHEBI:30616"/>
    </ligand>
</feature>